<sequence length="71" mass="7845">MADRAVNTRTLDRLFSTHATVALLVIHDDVYAPIFDRLESEIATEETKLIVNDPVACARAIVAARKAVRPL</sequence>
<accession>A0ABR9GJX4</accession>
<dbReference type="RefSeq" id="WP_192565875.1">
    <property type="nucleotide sequence ID" value="NZ_JACZEP010000001.1"/>
</dbReference>
<dbReference type="Proteomes" id="UP000598227">
    <property type="component" value="Unassembled WGS sequence"/>
</dbReference>
<keyword evidence="2" id="KW-1185">Reference proteome</keyword>
<name>A0ABR9GJX4_9HYPH</name>
<organism evidence="1 2">
    <name type="scientific">Aminobacter carboxidus</name>
    <dbReference type="NCBI Taxonomy" id="376165"/>
    <lineage>
        <taxon>Bacteria</taxon>
        <taxon>Pseudomonadati</taxon>
        <taxon>Pseudomonadota</taxon>
        <taxon>Alphaproteobacteria</taxon>
        <taxon>Hyphomicrobiales</taxon>
        <taxon>Phyllobacteriaceae</taxon>
        <taxon>Aminobacter</taxon>
    </lineage>
</organism>
<comment type="caution">
    <text evidence="1">The sequence shown here is derived from an EMBL/GenBank/DDBJ whole genome shotgun (WGS) entry which is preliminary data.</text>
</comment>
<gene>
    <name evidence="1" type="ORF">IHE39_06730</name>
</gene>
<protein>
    <submittedName>
        <fullName evidence="1">Uncharacterized protein</fullName>
    </submittedName>
</protein>
<reference evidence="1 2" key="1">
    <citation type="submission" date="2020-09" db="EMBL/GenBank/DDBJ databases">
        <title>Draft Genome Sequence of Aminobacter carboxidus type strain DSM 1086, a soil Gram-negative carboxydobacterium.</title>
        <authorList>
            <person name="Turrini P."/>
            <person name="Tescari M."/>
            <person name="Artuso I."/>
            <person name="Lugli G.A."/>
            <person name="Frangipani E."/>
            <person name="Ventura M."/>
            <person name="Visca P."/>
        </authorList>
    </citation>
    <scope>NUCLEOTIDE SEQUENCE [LARGE SCALE GENOMIC DNA]</scope>
    <source>
        <strain evidence="1 2">DSM 1086</strain>
    </source>
</reference>
<proteinExistence type="predicted"/>
<dbReference type="EMBL" id="JACZEP010000001">
    <property type="protein sequence ID" value="MBE1203975.1"/>
    <property type="molecule type" value="Genomic_DNA"/>
</dbReference>
<evidence type="ECO:0000313" key="1">
    <source>
        <dbReference type="EMBL" id="MBE1203975.1"/>
    </source>
</evidence>
<evidence type="ECO:0000313" key="2">
    <source>
        <dbReference type="Proteomes" id="UP000598227"/>
    </source>
</evidence>